<keyword evidence="4" id="KW-0963">Cytoplasm</keyword>
<keyword evidence="10" id="KW-0472">Membrane</keyword>
<comment type="subcellular location">
    <subcellularLocation>
        <location evidence="2">Cytoplasm</location>
    </subcellularLocation>
    <subcellularLocation>
        <location evidence="1">Golgi apparatus membrane</location>
        <topology evidence="1">Peripheral membrane protein</topology>
        <orientation evidence="1">Cytoplasmic side</orientation>
    </subcellularLocation>
</comment>
<reference evidence="15" key="2">
    <citation type="submission" date="2023-05" db="EMBL/GenBank/DDBJ databases">
        <authorList>
            <person name="Fouks B."/>
        </authorList>
    </citation>
    <scope>NUCLEOTIDE SEQUENCE</scope>
    <source>
        <strain evidence="15">Stay&amp;Tobe</strain>
        <tissue evidence="15">Testes</tissue>
    </source>
</reference>
<keyword evidence="3" id="KW-0813">Transport</keyword>
<feature type="region of interest" description="Disordered" evidence="11">
    <location>
        <begin position="385"/>
        <end position="418"/>
    </location>
</feature>
<dbReference type="GO" id="GO:0030126">
    <property type="term" value="C:COPI vesicle coat"/>
    <property type="evidence" value="ECO:0007669"/>
    <property type="project" value="InterPro"/>
</dbReference>
<evidence type="ECO:0000259" key="13">
    <source>
        <dbReference type="Pfam" id="PF06957"/>
    </source>
</evidence>
<evidence type="ECO:0000256" key="3">
    <source>
        <dbReference type="ARBA" id="ARBA00022448"/>
    </source>
</evidence>
<proteinExistence type="predicted"/>
<evidence type="ECO:0000256" key="1">
    <source>
        <dbReference type="ARBA" id="ARBA00004255"/>
    </source>
</evidence>
<dbReference type="GO" id="GO:0000139">
    <property type="term" value="C:Golgi membrane"/>
    <property type="evidence" value="ECO:0007669"/>
    <property type="project" value="UniProtKB-SubCell"/>
</dbReference>
<evidence type="ECO:0000256" key="11">
    <source>
        <dbReference type="SAM" id="MobiDB-lite"/>
    </source>
</evidence>
<dbReference type="Pfam" id="PF04053">
    <property type="entry name" value="B-prop_COPA_B_2nd"/>
    <property type="match status" value="1"/>
</dbReference>
<evidence type="ECO:0008006" key="17">
    <source>
        <dbReference type="Google" id="ProtNLM"/>
    </source>
</evidence>
<protein>
    <recommendedName>
        <fullName evidence="17">Coatomer subunit alpha</fullName>
    </recommendedName>
</protein>
<dbReference type="InterPro" id="IPR056176">
    <property type="entry name" value="TPR_COPA_B"/>
</dbReference>
<feature type="compositionally biased region" description="Acidic residues" evidence="11">
    <location>
        <begin position="385"/>
        <end position="394"/>
    </location>
</feature>
<evidence type="ECO:0000259" key="12">
    <source>
        <dbReference type="Pfam" id="PF04053"/>
    </source>
</evidence>
<name>A0AAD8E8Q3_DIPPU</name>
<keyword evidence="8" id="KW-0653">Protein transport</keyword>
<evidence type="ECO:0000256" key="6">
    <source>
        <dbReference type="ARBA" id="ARBA00022737"/>
    </source>
</evidence>
<dbReference type="GO" id="GO:0005198">
    <property type="term" value="F:structural molecule activity"/>
    <property type="evidence" value="ECO:0007669"/>
    <property type="project" value="InterPro"/>
</dbReference>
<feature type="non-terminal residue" evidence="15">
    <location>
        <position position="720"/>
    </location>
</feature>
<dbReference type="InterPro" id="IPR006692">
    <property type="entry name" value="Beta-prop_COPA/B_2nd"/>
</dbReference>
<organism evidence="15 16">
    <name type="scientific">Diploptera punctata</name>
    <name type="common">Pacific beetle cockroach</name>
    <dbReference type="NCBI Taxonomy" id="6984"/>
    <lineage>
        <taxon>Eukaryota</taxon>
        <taxon>Metazoa</taxon>
        <taxon>Ecdysozoa</taxon>
        <taxon>Arthropoda</taxon>
        <taxon>Hexapoda</taxon>
        <taxon>Insecta</taxon>
        <taxon>Pterygota</taxon>
        <taxon>Neoptera</taxon>
        <taxon>Polyneoptera</taxon>
        <taxon>Dictyoptera</taxon>
        <taxon>Blattodea</taxon>
        <taxon>Blaberoidea</taxon>
        <taxon>Blaberidae</taxon>
        <taxon>Diplopterinae</taxon>
        <taxon>Diploptera</taxon>
    </lineage>
</organism>
<feature type="domain" description="Coatomer alpha subunit C-terminal" evidence="13">
    <location>
        <begin position="348"/>
        <end position="638"/>
    </location>
</feature>
<keyword evidence="7" id="KW-0931">ER-Golgi transport</keyword>
<evidence type="ECO:0000256" key="10">
    <source>
        <dbReference type="ARBA" id="ARBA00023136"/>
    </source>
</evidence>
<dbReference type="FunFam" id="1.25.40.470:FF:000002">
    <property type="entry name" value="Coatomer subunit alpha"/>
    <property type="match status" value="1"/>
</dbReference>
<feature type="domain" description="COPA/B TPR" evidence="14">
    <location>
        <begin position="161"/>
        <end position="301"/>
    </location>
</feature>
<dbReference type="Gene3D" id="1.25.40.470">
    <property type="match status" value="1"/>
</dbReference>
<evidence type="ECO:0000313" key="16">
    <source>
        <dbReference type="Proteomes" id="UP001233999"/>
    </source>
</evidence>
<dbReference type="CDD" id="cd22948">
    <property type="entry name" value="Coatomer_WDAD_alpha"/>
    <property type="match status" value="1"/>
</dbReference>
<dbReference type="InterPro" id="IPR047312">
    <property type="entry name" value="Coatomer_alpha_WD-assoc_reg"/>
</dbReference>
<evidence type="ECO:0000259" key="14">
    <source>
        <dbReference type="Pfam" id="PF23953"/>
    </source>
</evidence>
<evidence type="ECO:0000256" key="2">
    <source>
        <dbReference type="ARBA" id="ARBA00004496"/>
    </source>
</evidence>
<sequence length="720" mass="80561">MLLLRDNEGVILFDVQQKRTLAQVKIGKCRYVVWSSDMTHVALLAKHNVNICNRRLESLCSIHENTRVKSGAWDDSGVFIYTTSNHIKYAISNGDHGIIRTLDLPIYITRVKGNQVFCLDRECKPRILNIDPTEFKFKLALINRKYDEVLHMVRNARLVGQSIIAYLQQKGYPEVALHFVKDEKTRFSLALECGNIEVALEAARALDDKPCWERLGQSALMQGNHQVVEMCYQRTKNFDKLAFLYLITGNLEKLRKMMKIAEIRKDTSGHFQSALYLGLVTERMKILKSCNQQSLHDLLADVHGIPHTVNADGEPEPPKHVRPNAKLLLPPVPIMQAETNWPLLTVSKGFFEGAALARGKMVTTALAPDVADDTSVEGWGVDAELGLEDDGFGGDEDRDHGTGESDAKGGSGWDVGDEDLVLPPELESSIAGGPDDGYFVPPTKGHSQLQVWVNNSQLPVDHVLAGSFETAFRLLHEQVGVVDFMSYRSLFLTLFASSRTSYTALPSLAPLFGYPHRNWKDAGPKGGKPAVTLTLQNLVMRLQVSYHLTTCGKFTEAIEKLHSILLSVPLLAVDVRQEITEAQQLLHICKEYIVGLKMETSRKELPKVTLEDQKRLCETAAYFTHCNLQPAHQILTLQLGPRQEVAQQARKILQNPVDEHQLQYDEHNPFVLCGQTFRPIYRGKPEEKCPLCGASYMPQFKGTVCNICMVAEVGKESIGL</sequence>
<evidence type="ECO:0000256" key="5">
    <source>
        <dbReference type="ARBA" id="ARBA00022574"/>
    </source>
</evidence>
<dbReference type="Pfam" id="PF23953">
    <property type="entry name" value="TPR_COPA_B"/>
    <property type="match status" value="1"/>
</dbReference>
<dbReference type="AlphaFoldDB" id="A0AAD8E8Q3"/>
<dbReference type="GO" id="GO:0016192">
    <property type="term" value="P:vesicle-mediated transport"/>
    <property type="evidence" value="ECO:0007669"/>
    <property type="project" value="UniProtKB-KW"/>
</dbReference>
<keyword evidence="16" id="KW-1185">Reference proteome</keyword>
<evidence type="ECO:0000256" key="4">
    <source>
        <dbReference type="ARBA" id="ARBA00022490"/>
    </source>
</evidence>
<evidence type="ECO:0000256" key="7">
    <source>
        <dbReference type="ARBA" id="ARBA00022892"/>
    </source>
</evidence>
<comment type="caution">
    <text evidence="15">The sequence shown here is derived from an EMBL/GenBank/DDBJ whole genome shotgun (WGS) entry which is preliminary data.</text>
</comment>
<keyword evidence="6" id="KW-0677">Repeat</keyword>
<accession>A0AAD8E8Q3</accession>
<dbReference type="Pfam" id="PF06957">
    <property type="entry name" value="COPI_C"/>
    <property type="match status" value="1"/>
</dbReference>
<reference evidence="15" key="1">
    <citation type="journal article" date="2023" name="IScience">
        <title>Live-bearing cockroach genome reveals convergent evolutionary mechanisms linked to viviparity in insects and beyond.</title>
        <authorList>
            <person name="Fouks B."/>
            <person name="Harrison M.C."/>
            <person name="Mikhailova A.A."/>
            <person name="Marchal E."/>
            <person name="English S."/>
            <person name="Carruthers M."/>
            <person name="Jennings E.C."/>
            <person name="Chiamaka E.L."/>
            <person name="Frigard R.A."/>
            <person name="Pippel M."/>
            <person name="Attardo G.M."/>
            <person name="Benoit J.B."/>
            <person name="Bornberg-Bauer E."/>
            <person name="Tobe S.S."/>
        </authorList>
    </citation>
    <scope>NUCLEOTIDE SEQUENCE</scope>
    <source>
        <strain evidence="15">Stay&amp;Tobe</strain>
    </source>
</reference>
<dbReference type="EMBL" id="JASPKZ010008128">
    <property type="protein sequence ID" value="KAJ9580844.1"/>
    <property type="molecule type" value="Genomic_DNA"/>
</dbReference>
<feature type="domain" description="COPA/B second beta-propeller" evidence="12">
    <location>
        <begin position="2"/>
        <end position="120"/>
    </location>
</feature>
<dbReference type="Proteomes" id="UP001233999">
    <property type="component" value="Unassembled WGS sequence"/>
</dbReference>
<dbReference type="InterPro" id="IPR010714">
    <property type="entry name" value="Coatomer_asu_C"/>
</dbReference>
<evidence type="ECO:0000256" key="9">
    <source>
        <dbReference type="ARBA" id="ARBA00023034"/>
    </source>
</evidence>
<gene>
    <name evidence="15" type="ORF">L9F63_023975</name>
</gene>
<keyword evidence="5" id="KW-0853">WD repeat</keyword>
<feature type="compositionally biased region" description="Basic and acidic residues" evidence="11">
    <location>
        <begin position="395"/>
        <end position="407"/>
    </location>
</feature>
<evidence type="ECO:0000256" key="8">
    <source>
        <dbReference type="ARBA" id="ARBA00022927"/>
    </source>
</evidence>
<evidence type="ECO:0000313" key="15">
    <source>
        <dbReference type="EMBL" id="KAJ9580844.1"/>
    </source>
</evidence>
<keyword evidence="9" id="KW-0333">Golgi apparatus</keyword>
<dbReference type="GO" id="GO:0006886">
    <property type="term" value="P:intracellular protein transport"/>
    <property type="evidence" value="ECO:0007669"/>
    <property type="project" value="InterPro"/>
</dbReference>